<feature type="non-terminal residue" evidence="1">
    <location>
        <position position="24"/>
    </location>
</feature>
<sequence>MGDEQLFAITRFRFGDNSNQHDLS</sequence>
<accession>A0A8X6GM06</accession>
<keyword evidence="2" id="KW-1185">Reference proteome</keyword>
<dbReference type="Proteomes" id="UP000887116">
    <property type="component" value="Unassembled WGS sequence"/>
</dbReference>
<reference evidence="1" key="1">
    <citation type="submission" date="2020-07" db="EMBL/GenBank/DDBJ databases">
        <title>Multicomponent nature underlies the extraordinary mechanical properties of spider dragline silk.</title>
        <authorList>
            <person name="Kono N."/>
            <person name="Nakamura H."/>
            <person name="Mori M."/>
            <person name="Yoshida Y."/>
            <person name="Ohtoshi R."/>
            <person name="Malay A.D."/>
            <person name="Moran D.A.P."/>
            <person name="Tomita M."/>
            <person name="Numata K."/>
            <person name="Arakawa K."/>
        </authorList>
    </citation>
    <scope>NUCLEOTIDE SEQUENCE</scope>
</reference>
<evidence type="ECO:0000313" key="2">
    <source>
        <dbReference type="Proteomes" id="UP000887116"/>
    </source>
</evidence>
<proteinExistence type="predicted"/>
<protein>
    <submittedName>
        <fullName evidence="1">Uncharacterized protein</fullName>
    </submittedName>
</protein>
<organism evidence="1 2">
    <name type="scientific">Trichonephila clavata</name>
    <name type="common">Joro spider</name>
    <name type="synonym">Nephila clavata</name>
    <dbReference type="NCBI Taxonomy" id="2740835"/>
    <lineage>
        <taxon>Eukaryota</taxon>
        <taxon>Metazoa</taxon>
        <taxon>Ecdysozoa</taxon>
        <taxon>Arthropoda</taxon>
        <taxon>Chelicerata</taxon>
        <taxon>Arachnida</taxon>
        <taxon>Araneae</taxon>
        <taxon>Araneomorphae</taxon>
        <taxon>Entelegynae</taxon>
        <taxon>Araneoidea</taxon>
        <taxon>Nephilidae</taxon>
        <taxon>Trichonephila</taxon>
    </lineage>
</organism>
<comment type="caution">
    <text evidence="1">The sequence shown here is derived from an EMBL/GenBank/DDBJ whole genome shotgun (WGS) entry which is preliminary data.</text>
</comment>
<dbReference type="AlphaFoldDB" id="A0A8X6GM06"/>
<evidence type="ECO:0000313" key="1">
    <source>
        <dbReference type="EMBL" id="GFR07082.1"/>
    </source>
</evidence>
<name>A0A8X6GM06_TRICU</name>
<gene>
    <name evidence="1" type="ORF">TNCT_202551</name>
</gene>
<dbReference type="EMBL" id="BMAO01035958">
    <property type="protein sequence ID" value="GFR07082.1"/>
    <property type="molecule type" value="Genomic_DNA"/>
</dbReference>